<feature type="compositionally biased region" description="Polar residues" evidence="1">
    <location>
        <begin position="479"/>
        <end position="494"/>
    </location>
</feature>
<keyword evidence="2" id="KW-0812">Transmembrane</keyword>
<evidence type="ECO:0000313" key="4">
    <source>
        <dbReference type="EMBL" id="CEL91880.1"/>
    </source>
</evidence>
<feature type="transmembrane region" description="Helical" evidence="2">
    <location>
        <begin position="175"/>
        <end position="197"/>
    </location>
</feature>
<gene>
    <name evidence="4" type="ORF">Vbra_1483</name>
</gene>
<accession>A0A0G4E909</accession>
<feature type="compositionally biased region" description="Polar residues" evidence="1">
    <location>
        <begin position="322"/>
        <end position="336"/>
    </location>
</feature>
<feature type="transmembrane region" description="Helical" evidence="2">
    <location>
        <begin position="144"/>
        <end position="163"/>
    </location>
</feature>
<dbReference type="InterPro" id="IPR000014">
    <property type="entry name" value="PAS"/>
</dbReference>
<dbReference type="AlphaFoldDB" id="A0A0G4E909"/>
<protein>
    <recommendedName>
        <fullName evidence="3">PAS domain-containing protein</fullName>
    </recommendedName>
</protein>
<reference evidence="4 5" key="1">
    <citation type="submission" date="2014-11" db="EMBL/GenBank/DDBJ databases">
        <authorList>
            <person name="Zhu J."/>
            <person name="Qi W."/>
            <person name="Song R."/>
        </authorList>
    </citation>
    <scope>NUCLEOTIDE SEQUENCE [LARGE SCALE GENOMIC DNA]</scope>
</reference>
<dbReference type="InterPro" id="IPR035965">
    <property type="entry name" value="PAS-like_dom_sf"/>
</dbReference>
<feature type="domain" description="PAS" evidence="3">
    <location>
        <begin position="213"/>
        <end position="249"/>
    </location>
</feature>
<feature type="region of interest" description="Disordered" evidence="1">
    <location>
        <begin position="310"/>
        <end position="349"/>
    </location>
</feature>
<dbReference type="Proteomes" id="UP000041254">
    <property type="component" value="Unassembled WGS sequence"/>
</dbReference>
<feature type="compositionally biased region" description="Low complexity" evidence="1">
    <location>
        <begin position="543"/>
        <end position="554"/>
    </location>
</feature>
<dbReference type="SUPFAM" id="SSF55785">
    <property type="entry name" value="PYP-like sensor domain (PAS domain)"/>
    <property type="match status" value="1"/>
</dbReference>
<feature type="region of interest" description="Disordered" evidence="1">
    <location>
        <begin position="917"/>
        <end position="1095"/>
    </location>
</feature>
<feature type="region of interest" description="Disordered" evidence="1">
    <location>
        <begin position="249"/>
        <end position="279"/>
    </location>
</feature>
<organism evidence="4 5">
    <name type="scientific">Vitrella brassicaformis (strain CCMP3155)</name>
    <dbReference type="NCBI Taxonomy" id="1169540"/>
    <lineage>
        <taxon>Eukaryota</taxon>
        <taxon>Sar</taxon>
        <taxon>Alveolata</taxon>
        <taxon>Colpodellida</taxon>
        <taxon>Vitrellaceae</taxon>
        <taxon>Vitrella</taxon>
    </lineage>
</organism>
<keyword evidence="5" id="KW-1185">Reference proteome</keyword>
<dbReference type="EMBL" id="CDMY01000027">
    <property type="protein sequence ID" value="CEL91880.1"/>
    <property type="molecule type" value="Genomic_DNA"/>
</dbReference>
<proteinExistence type="predicted"/>
<evidence type="ECO:0000313" key="5">
    <source>
        <dbReference type="Proteomes" id="UP000041254"/>
    </source>
</evidence>
<dbReference type="InParanoid" id="A0A0G4E909"/>
<feature type="compositionally biased region" description="Basic and acidic residues" evidence="1">
    <location>
        <begin position="533"/>
        <end position="542"/>
    </location>
</feature>
<keyword evidence="2" id="KW-0472">Membrane</keyword>
<evidence type="ECO:0000256" key="2">
    <source>
        <dbReference type="SAM" id="Phobius"/>
    </source>
</evidence>
<feature type="compositionally biased region" description="Basic and acidic residues" evidence="1">
    <location>
        <begin position="310"/>
        <end position="321"/>
    </location>
</feature>
<evidence type="ECO:0000256" key="1">
    <source>
        <dbReference type="SAM" id="MobiDB-lite"/>
    </source>
</evidence>
<dbReference type="VEuPathDB" id="CryptoDB:Vbra_1483"/>
<dbReference type="Gene3D" id="3.30.450.20">
    <property type="entry name" value="PAS domain"/>
    <property type="match status" value="1"/>
</dbReference>
<evidence type="ECO:0000259" key="3">
    <source>
        <dbReference type="PROSITE" id="PS50112"/>
    </source>
</evidence>
<feature type="compositionally biased region" description="Low complexity" evidence="1">
    <location>
        <begin position="495"/>
        <end position="507"/>
    </location>
</feature>
<feature type="transmembrane region" description="Helical" evidence="2">
    <location>
        <begin position="15"/>
        <end position="33"/>
    </location>
</feature>
<keyword evidence="2" id="KW-1133">Transmembrane helix</keyword>
<dbReference type="PROSITE" id="PS50112">
    <property type="entry name" value="PAS"/>
    <property type="match status" value="1"/>
</dbReference>
<feature type="compositionally biased region" description="Basic and acidic residues" evidence="1">
    <location>
        <begin position="978"/>
        <end position="989"/>
    </location>
</feature>
<feature type="compositionally biased region" description="Basic and acidic residues" evidence="1">
    <location>
        <begin position="954"/>
        <end position="968"/>
    </location>
</feature>
<name>A0A0G4E909_VITBC</name>
<feature type="transmembrane region" description="Helical" evidence="2">
    <location>
        <begin position="83"/>
        <end position="101"/>
    </location>
</feature>
<sequence length="1095" mass="119959">MEEEFVLWQVFEGLAFYRLCLWVTLVACAIGFFRQAAQTAFRFWDIHNLVWLACSAGRCCFQWWVARSVSLCMKTQDAASLRIIRRVLLLMVVFAALNQVVGANDLVRRFVNMYSFSTPMGVSFPVATSLLVLSAPGLFFLERIFLFTCATALHMVLGLLMLHGSPTTDYGVGGAAGYSLVTLVSLLFAPTVFYSWFHHERLQRIVWEKQSSSQSHLRQLSDVTNDLVCEVDDQGHILYASPNFESVLGPSGGAGGTKTGERDGLVTKEGPLRSTDGESSSYIGTRLVDLILEEDRHLYEGCFRNADCKEDTGSDSTHDGTSETLSNTSRSPSCNTPQPPGVSGASSSFSFNSHLGQRLTKDTCSAGPRTVFSRVSSAEEGGGRWRCCILRLKRQRDGHEEPSYLSCELYVAAQLADSQSSSRRFICAMRDVTEVQRTMAKLSSLLEGCAQQMDLSIWGMDTRTMKAVETQHRTCGGLHTQQHQPASSTQSTCCQQPVPQQQQQQDQPSPPPESLVPQAGDADGGSCYSSSDSRAHTTDPHSTDSTSTSHHLSSQDNSHGNGLAIHRLTTDDIKACGKAPVRLASSGVSGSFSPTCSPTDPAWMQSLKEPEREKMEAAMRDLLEGGKSFQQEVQYEQADGAIKWLKVAGRLANGVPDLVWGFVMDITVERLRESETGSRAEKLQWLADASFDGWGVAEVMDSKLILESSPRLNILYGASLEGCRVETILPVDVLQTIMQRGSCKDVLITIHPQKFVARPPQYVFCSAVQDPLDPAMVLFALRDAPYIEQPPTDPPTDNTDDHPGDLCRSSFTGLCESHIPQHKSSFPPQYCAARDCYNGDDESSVSVSVNRPAYEMAVRRAMEWSSDGPACPPPPSRAPCEAMASNGEGKREAESIWEAESESVDDEYQLLKQQVLSSLPRGASPRANETEPHPPMSMKSNMRREAPPTTGTEDGLRRRVRPRSDASLDAHSVPSSTKSDDGPVARPDHTAPLTTRTRIVRPSSPPLSAPSELRADDDDAHGKDDGGSKGSGGNGNGSSQWGQRGAVVTQRRRVSHSWAGGGSTMQRRLPPIQEEDTHHQNHHQQHSAAPDREER</sequence>
<feature type="region of interest" description="Disordered" evidence="1">
    <location>
        <begin position="476"/>
        <end position="563"/>
    </location>
</feature>
<feature type="region of interest" description="Disordered" evidence="1">
    <location>
        <begin position="865"/>
        <end position="902"/>
    </location>
</feature>